<dbReference type="EMBL" id="JBHRSQ010000040">
    <property type="protein sequence ID" value="MFC2993669.1"/>
    <property type="molecule type" value="Genomic_DNA"/>
</dbReference>
<sequence length="417" mass="47358">MGKLTTRGVQKLVREAKPGLINDGEGLYLKIGKTGGASWIYRYRRHGKLRDMGLGSCVDVSLAEARSQATDNRKLVKEGLDPLEAKMVVDQAEVVTPTFVSCAARYIMSHRRSWRNAKHARQWVSTLKTYVRPVIGFKRVDEVTTQDVLKILSPIWTSKTETAKRVQGRIENVLDYAAAHNYRDSVNPARWRGHLDKLLAKPSRVKKVFHHPAMPYDEVAAFMADLQSHTSISSKALQFLILTATRTSEVLRSEWPEIDLDNETWTIPAERMKARREHRVPLSRQTVELLTQLPRVKGTNYVFPGARNGRPLSNMSMLQLMRGMGYGLDGERGDFVPHGFRSSFRDWTGEVTSYPRDVAEMALAHAIENKVEAAYLRGDLFEKRWAMMQDWADYILPVGKPGLFGLDMSELGSSHRY</sequence>
<evidence type="ECO:0000256" key="4">
    <source>
        <dbReference type="ARBA" id="ARBA00023172"/>
    </source>
</evidence>
<dbReference type="Pfam" id="PF00589">
    <property type="entry name" value="Phage_integrase"/>
    <property type="match status" value="1"/>
</dbReference>
<dbReference type="InterPro" id="IPR002104">
    <property type="entry name" value="Integrase_catalytic"/>
</dbReference>
<dbReference type="Gene3D" id="1.10.443.10">
    <property type="entry name" value="Intergrase catalytic core"/>
    <property type="match status" value="1"/>
</dbReference>
<dbReference type="CDD" id="cd00801">
    <property type="entry name" value="INT_P4_C"/>
    <property type="match status" value="1"/>
</dbReference>
<dbReference type="RefSeq" id="WP_379761493.1">
    <property type="nucleotide sequence ID" value="NZ_JBHRSQ010000040.1"/>
</dbReference>
<accession>A0ABV7BBS9</accession>
<dbReference type="InterPro" id="IPR025166">
    <property type="entry name" value="Integrase_DNA_bind_dom"/>
</dbReference>
<dbReference type="InterPro" id="IPR038488">
    <property type="entry name" value="Integrase_DNA-bd_sf"/>
</dbReference>
<dbReference type="Gene3D" id="3.30.160.390">
    <property type="entry name" value="Integrase, DNA-binding domain"/>
    <property type="match status" value="1"/>
</dbReference>
<dbReference type="Proteomes" id="UP001595386">
    <property type="component" value="Unassembled WGS sequence"/>
</dbReference>
<keyword evidence="3 5" id="KW-0238">DNA-binding</keyword>
<dbReference type="Pfam" id="PF22022">
    <property type="entry name" value="Phage_int_M"/>
    <property type="match status" value="1"/>
</dbReference>
<dbReference type="InterPro" id="IPR013762">
    <property type="entry name" value="Integrase-like_cat_sf"/>
</dbReference>
<dbReference type="InterPro" id="IPR053876">
    <property type="entry name" value="Phage_int_M"/>
</dbReference>
<keyword evidence="9" id="KW-1185">Reference proteome</keyword>
<dbReference type="PANTHER" id="PTHR30629">
    <property type="entry name" value="PROPHAGE INTEGRASE"/>
    <property type="match status" value="1"/>
</dbReference>
<keyword evidence="2" id="KW-0229">DNA integration</keyword>
<keyword evidence="4" id="KW-0233">DNA recombination</keyword>
<evidence type="ECO:0000256" key="3">
    <source>
        <dbReference type="ARBA" id="ARBA00023125"/>
    </source>
</evidence>
<feature type="domain" description="Tyr recombinase" evidence="6">
    <location>
        <begin position="209"/>
        <end position="388"/>
    </location>
</feature>
<comment type="caution">
    <text evidence="8">The sequence shown here is derived from an EMBL/GenBank/DDBJ whole genome shotgun (WGS) entry which is preliminary data.</text>
</comment>
<dbReference type="InterPro" id="IPR010998">
    <property type="entry name" value="Integrase_recombinase_N"/>
</dbReference>
<evidence type="ECO:0000313" key="8">
    <source>
        <dbReference type="EMBL" id="MFC2993669.1"/>
    </source>
</evidence>
<dbReference type="SUPFAM" id="SSF56349">
    <property type="entry name" value="DNA breaking-rejoining enzymes"/>
    <property type="match status" value="1"/>
</dbReference>
<dbReference type="Pfam" id="PF13356">
    <property type="entry name" value="Arm-DNA-bind_3"/>
    <property type="match status" value="1"/>
</dbReference>
<organism evidence="8 9">
    <name type="scientific">Halomonas tibetensis</name>
    <dbReference type="NCBI Taxonomy" id="2259590"/>
    <lineage>
        <taxon>Bacteria</taxon>
        <taxon>Pseudomonadati</taxon>
        <taxon>Pseudomonadota</taxon>
        <taxon>Gammaproteobacteria</taxon>
        <taxon>Oceanospirillales</taxon>
        <taxon>Halomonadaceae</taxon>
        <taxon>Halomonas</taxon>
    </lineage>
</organism>
<evidence type="ECO:0000259" key="6">
    <source>
        <dbReference type="PROSITE" id="PS51898"/>
    </source>
</evidence>
<name>A0ABV7BBS9_9GAMM</name>
<feature type="domain" description="Core-binding (CB)" evidence="7">
    <location>
        <begin position="97"/>
        <end position="178"/>
    </location>
</feature>
<reference evidence="9" key="1">
    <citation type="journal article" date="2019" name="Int. J. Syst. Evol. Microbiol.">
        <title>The Global Catalogue of Microorganisms (GCM) 10K type strain sequencing project: providing services to taxonomists for standard genome sequencing and annotation.</title>
        <authorList>
            <consortium name="The Broad Institute Genomics Platform"/>
            <consortium name="The Broad Institute Genome Sequencing Center for Infectious Disease"/>
            <person name="Wu L."/>
            <person name="Ma J."/>
        </authorList>
    </citation>
    <scope>NUCLEOTIDE SEQUENCE [LARGE SCALE GENOMIC DNA]</scope>
    <source>
        <strain evidence="9">KCTC 52660</strain>
    </source>
</reference>
<evidence type="ECO:0000256" key="1">
    <source>
        <dbReference type="ARBA" id="ARBA00008857"/>
    </source>
</evidence>
<evidence type="ECO:0000259" key="7">
    <source>
        <dbReference type="PROSITE" id="PS51900"/>
    </source>
</evidence>
<dbReference type="PROSITE" id="PS51898">
    <property type="entry name" value="TYR_RECOMBINASE"/>
    <property type="match status" value="1"/>
</dbReference>
<proteinExistence type="inferred from homology"/>
<dbReference type="PROSITE" id="PS51900">
    <property type="entry name" value="CB"/>
    <property type="match status" value="1"/>
</dbReference>
<dbReference type="Gene3D" id="1.10.150.130">
    <property type="match status" value="1"/>
</dbReference>
<gene>
    <name evidence="8" type="ORF">ACFODV_16745</name>
</gene>
<dbReference type="InterPro" id="IPR050808">
    <property type="entry name" value="Phage_Integrase"/>
</dbReference>
<evidence type="ECO:0000313" key="9">
    <source>
        <dbReference type="Proteomes" id="UP001595386"/>
    </source>
</evidence>
<dbReference type="PANTHER" id="PTHR30629:SF2">
    <property type="entry name" value="PROPHAGE INTEGRASE INTS-RELATED"/>
    <property type="match status" value="1"/>
</dbReference>
<dbReference type="InterPro" id="IPR011010">
    <property type="entry name" value="DNA_brk_join_enz"/>
</dbReference>
<evidence type="ECO:0000256" key="5">
    <source>
        <dbReference type="PROSITE-ProRule" id="PRU01248"/>
    </source>
</evidence>
<comment type="similarity">
    <text evidence="1">Belongs to the 'phage' integrase family.</text>
</comment>
<dbReference type="InterPro" id="IPR044068">
    <property type="entry name" value="CB"/>
</dbReference>
<protein>
    <submittedName>
        <fullName evidence="8">Tyrosine-type recombinase/integrase</fullName>
    </submittedName>
</protein>
<evidence type="ECO:0000256" key="2">
    <source>
        <dbReference type="ARBA" id="ARBA00022908"/>
    </source>
</evidence>